<reference evidence="2" key="1">
    <citation type="submission" date="2016-11" db="EMBL/GenBank/DDBJ databases">
        <authorList>
            <person name="Jaros S."/>
            <person name="Januszkiewicz K."/>
            <person name="Wedrychowicz H."/>
        </authorList>
    </citation>
    <scope>NUCLEOTIDE SEQUENCE [LARGE SCALE GENOMIC DNA]</scope>
    <source>
        <strain evidence="2">DSM 26899</strain>
    </source>
</reference>
<evidence type="ECO:0000313" key="1">
    <source>
        <dbReference type="EMBL" id="SHM30444.1"/>
    </source>
</evidence>
<evidence type="ECO:0000313" key="2">
    <source>
        <dbReference type="EMBL" id="SHM74897.1"/>
    </source>
</evidence>
<dbReference type="Proteomes" id="UP000184364">
    <property type="component" value="Unassembled WGS sequence"/>
</dbReference>
<evidence type="ECO:0000313" key="3">
    <source>
        <dbReference type="Proteomes" id="UP000184364"/>
    </source>
</evidence>
<keyword evidence="3" id="KW-1185">Reference proteome</keyword>
<name>A0A1M7LAC3_9FLAO</name>
<proteinExistence type="predicted"/>
<dbReference type="STRING" id="1302687.SAMN05444267_104144"/>
<protein>
    <submittedName>
        <fullName evidence="2">Uncharacterized protein</fullName>
    </submittedName>
</protein>
<organism evidence="2 3">
    <name type="scientific">Chryseobacterium polytrichastri</name>
    <dbReference type="NCBI Taxonomy" id="1302687"/>
    <lineage>
        <taxon>Bacteria</taxon>
        <taxon>Pseudomonadati</taxon>
        <taxon>Bacteroidota</taxon>
        <taxon>Flavobacteriia</taxon>
        <taxon>Flavobacteriales</taxon>
        <taxon>Weeksellaceae</taxon>
        <taxon>Chryseobacterium group</taxon>
        <taxon>Chryseobacterium</taxon>
    </lineage>
</organism>
<sequence length="24" mass="2679">LIIKDIVERCGGDPNKVNEILNPE</sequence>
<feature type="non-terminal residue" evidence="2">
    <location>
        <position position="1"/>
    </location>
</feature>
<gene>
    <name evidence="1" type="ORF">SAMN05444267_104144</name>
    <name evidence="2" type="ORF">SAMN05444267_10923</name>
</gene>
<accession>A0A1M7LAC3</accession>
<dbReference type="EMBL" id="FRAV01000092">
    <property type="protein sequence ID" value="SHM74897.1"/>
    <property type="molecule type" value="Genomic_DNA"/>
</dbReference>
<dbReference type="EMBL" id="FRAV01000041">
    <property type="protein sequence ID" value="SHM30444.1"/>
    <property type="molecule type" value="Genomic_DNA"/>
</dbReference>
<reference evidence="3" key="2">
    <citation type="submission" date="2016-11" db="EMBL/GenBank/DDBJ databases">
        <authorList>
            <person name="Varghese N."/>
            <person name="Submissions S."/>
        </authorList>
    </citation>
    <scope>NUCLEOTIDE SEQUENCE [LARGE SCALE GENOMIC DNA]</scope>
    <source>
        <strain evidence="3">DSM 26899</strain>
    </source>
</reference>
<dbReference type="AlphaFoldDB" id="A0A1M7LAC3"/>